<reference evidence="2" key="1">
    <citation type="submission" date="2023-06" db="EMBL/GenBank/DDBJ databases">
        <title>Genomic analysis of the entomopathogenic nematode Steinernema hermaphroditum.</title>
        <authorList>
            <person name="Schwarz E.M."/>
            <person name="Heppert J.K."/>
            <person name="Baniya A."/>
            <person name="Schwartz H.T."/>
            <person name="Tan C.-H."/>
            <person name="Antoshechkin I."/>
            <person name="Sternberg P.W."/>
            <person name="Goodrich-Blair H."/>
            <person name="Dillman A.R."/>
        </authorList>
    </citation>
    <scope>NUCLEOTIDE SEQUENCE</scope>
    <source>
        <strain evidence="2">PS9179</strain>
        <tissue evidence="2">Whole animal</tissue>
    </source>
</reference>
<gene>
    <name evidence="2" type="ORF">QR680_012299</name>
</gene>
<comment type="caution">
    <text evidence="2">The sequence shown here is derived from an EMBL/GenBank/DDBJ whole genome shotgun (WGS) entry which is preliminary data.</text>
</comment>
<evidence type="ECO:0000313" key="3">
    <source>
        <dbReference type="Proteomes" id="UP001175271"/>
    </source>
</evidence>
<keyword evidence="3" id="KW-1185">Reference proteome</keyword>
<name>A0AA39I1K5_9BILA</name>
<dbReference type="AlphaFoldDB" id="A0AA39I1K5"/>
<evidence type="ECO:0000256" key="1">
    <source>
        <dbReference type="SAM" id="MobiDB-lite"/>
    </source>
</evidence>
<dbReference type="EMBL" id="JAUCMV010000002">
    <property type="protein sequence ID" value="KAK0416108.1"/>
    <property type="molecule type" value="Genomic_DNA"/>
</dbReference>
<sequence length="348" mass="39612">MEKFFARRYIGKPVIMKTSDTVVSSVNVKRPCKDLSLLMSMKHRGRPQVDPSKLSASGARARKKTRKDNYLMSMFEPYGSKLRSINNAHNLTNTEFHSKMADIYQHYDKIVSIVQKGEKNQSQRLESFESIINELRKYVDSSSRTGGRSRKLNASQEDINKRERDARNKAKRLFVQAIQSVVKQHWTELSPELQEECVFIIKPNAIAENSPSGHLTLRNPFGPIDEMANEMYLANERLNAAPSIQRPLLDEEDRNLTESFSGLPPGQAEVYDDSISASQQDVLQRDVSSDNDQDLDLLRNYLEENISYSEFMQNMFPESTSDTLLQMTATFTADSISQTGSPTIPQEN</sequence>
<dbReference type="Proteomes" id="UP001175271">
    <property type="component" value="Unassembled WGS sequence"/>
</dbReference>
<feature type="compositionally biased region" description="Polar residues" evidence="1">
    <location>
        <begin position="140"/>
        <end position="157"/>
    </location>
</feature>
<proteinExistence type="predicted"/>
<protein>
    <submittedName>
        <fullName evidence="2">Uncharacterized protein</fullName>
    </submittedName>
</protein>
<accession>A0AA39I1K5</accession>
<organism evidence="2 3">
    <name type="scientific">Steinernema hermaphroditum</name>
    <dbReference type="NCBI Taxonomy" id="289476"/>
    <lineage>
        <taxon>Eukaryota</taxon>
        <taxon>Metazoa</taxon>
        <taxon>Ecdysozoa</taxon>
        <taxon>Nematoda</taxon>
        <taxon>Chromadorea</taxon>
        <taxon>Rhabditida</taxon>
        <taxon>Tylenchina</taxon>
        <taxon>Panagrolaimomorpha</taxon>
        <taxon>Strongyloidoidea</taxon>
        <taxon>Steinernematidae</taxon>
        <taxon>Steinernema</taxon>
    </lineage>
</organism>
<feature type="region of interest" description="Disordered" evidence="1">
    <location>
        <begin position="140"/>
        <end position="165"/>
    </location>
</feature>
<feature type="region of interest" description="Disordered" evidence="1">
    <location>
        <begin position="44"/>
        <end position="63"/>
    </location>
</feature>
<evidence type="ECO:0000313" key="2">
    <source>
        <dbReference type="EMBL" id="KAK0416108.1"/>
    </source>
</evidence>